<proteinExistence type="predicted"/>
<organism evidence="2 3">
    <name type="scientific">Wallemia ichthyophaga</name>
    <dbReference type="NCBI Taxonomy" id="245174"/>
    <lineage>
        <taxon>Eukaryota</taxon>
        <taxon>Fungi</taxon>
        <taxon>Dikarya</taxon>
        <taxon>Basidiomycota</taxon>
        <taxon>Wallemiomycotina</taxon>
        <taxon>Wallemiomycetes</taxon>
        <taxon>Wallemiales</taxon>
        <taxon>Wallemiaceae</taxon>
        <taxon>Wallemia</taxon>
    </lineage>
</organism>
<comment type="caution">
    <text evidence="2">The sequence shown here is derived from an EMBL/GenBank/DDBJ whole genome shotgun (WGS) entry which is preliminary data.</text>
</comment>
<dbReference type="EMBL" id="SPOF01000006">
    <property type="protein sequence ID" value="TIB15746.1"/>
    <property type="molecule type" value="Genomic_DNA"/>
</dbReference>
<reference evidence="2 3" key="1">
    <citation type="submission" date="2019-03" db="EMBL/GenBank/DDBJ databases">
        <title>Sequencing 23 genomes of Wallemia ichthyophaga.</title>
        <authorList>
            <person name="Gostincar C."/>
        </authorList>
    </citation>
    <scope>NUCLEOTIDE SEQUENCE [LARGE SCALE GENOMIC DNA]</scope>
    <source>
        <strain evidence="2 3">EXF-8621</strain>
    </source>
</reference>
<feature type="compositionally biased region" description="Low complexity" evidence="1">
    <location>
        <begin position="57"/>
        <end position="67"/>
    </location>
</feature>
<name>A0A4T0JA31_WALIC</name>
<feature type="compositionally biased region" description="Basic and acidic residues" evidence="1">
    <location>
        <begin position="255"/>
        <end position="297"/>
    </location>
</feature>
<dbReference type="AlphaFoldDB" id="A0A4T0JA31"/>
<evidence type="ECO:0000313" key="3">
    <source>
        <dbReference type="Proteomes" id="UP000306954"/>
    </source>
</evidence>
<accession>A0A4T0JA31</accession>
<feature type="region of interest" description="Disordered" evidence="1">
    <location>
        <begin position="1"/>
        <end position="127"/>
    </location>
</feature>
<gene>
    <name evidence="2" type="ORF">E3P90_00704</name>
</gene>
<feature type="compositionally biased region" description="Basic and acidic residues" evidence="1">
    <location>
        <begin position="93"/>
        <end position="127"/>
    </location>
</feature>
<dbReference type="Proteomes" id="UP000306954">
    <property type="component" value="Unassembled WGS sequence"/>
</dbReference>
<protein>
    <recommendedName>
        <fullName evidence="4">Pinin/SDK/MemA protein domain-containing protein</fullName>
    </recommendedName>
</protein>
<evidence type="ECO:0008006" key="4">
    <source>
        <dbReference type="Google" id="ProtNLM"/>
    </source>
</evidence>
<feature type="compositionally biased region" description="Polar residues" evidence="1">
    <location>
        <begin position="1"/>
        <end position="17"/>
    </location>
</feature>
<evidence type="ECO:0000313" key="2">
    <source>
        <dbReference type="EMBL" id="TIB15746.1"/>
    </source>
</evidence>
<feature type="region of interest" description="Disordered" evidence="1">
    <location>
        <begin position="255"/>
        <end position="306"/>
    </location>
</feature>
<sequence length="306" mass="34519">MDTDADTNVQVNKSGTGVETGEGVQNTRKRQASAEPGEPGDTRSEEGKPSTSTAAQPPKATTITTNNPTPPKRRRGFGAAGALFAKSFQQATRDSKAPKSDGTKRREEIEARTQTRIRAESTKAREVDEQTHKLKKLKSDLELKEDALRIREDSVNTQVRVLRDSAEFLLAPYFKNQLIQPSLDLARNGTKGVPLLLYRPTRLIKSQVEEIESQKVETEQRIADMLSQFDADKEKSLKELFDVKKSIEYVHDALDGFERDERASRPNKGVEEDETMKKSEDETEKRSEDETMKKTEDVDTWEMNTD</sequence>
<evidence type="ECO:0000256" key="1">
    <source>
        <dbReference type="SAM" id="MobiDB-lite"/>
    </source>
</evidence>